<protein>
    <submittedName>
        <fullName evidence="11">Chemotaxis protein MotB</fullName>
    </submittedName>
</protein>
<dbReference type="EMBL" id="JACIEZ010000002">
    <property type="protein sequence ID" value="MBB4064132.1"/>
    <property type="molecule type" value="Genomic_DNA"/>
</dbReference>
<feature type="compositionally biased region" description="Basic and acidic residues" evidence="8">
    <location>
        <begin position="243"/>
        <end position="274"/>
    </location>
</feature>
<keyword evidence="3" id="KW-1003">Cell membrane</keyword>
<reference evidence="11 12" key="1">
    <citation type="submission" date="2020-08" db="EMBL/GenBank/DDBJ databases">
        <title>Genomic Encyclopedia of Type Strains, Phase IV (KMG-IV): sequencing the most valuable type-strain genomes for metagenomic binning, comparative biology and taxonomic classification.</title>
        <authorList>
            <person name="Goeker M."/>
        </authorList>
    </citation>
    <scope>NUCLEOTIDE SEQUENCE [LARGE SCALE GENOMIC DNA]</scope>
    <source>
        <strain evidence="11 12">DSM 29853</strain>
    </source>
</reference>
<dbReference type="PANTHER" id="PTHR30329:SF21">
    <property type="entry name" value="LIPOPROTEIN YIAD-RELATED"/>
    <property type="match status" value="1"/>
</dbReference>
<keyword evidence="5 9" id="KW-1133">Transmembrane helix</keyword>
<evidence type="ECO:0000313" key="12">
    <source>
        <dbReference type="Proteomes" id="UP000528286"/>
    </source>
</evidence>
<feature type="transmembrane region" description="Helical" evidence="9">
    <location>
        <begin position="35"/>
        <end position="54"/>
    </location>
</feature>
<dbReference type="InterPro" id="IPR025713">
    <property type="entry name" value="MotB-like_N_dom"/>
</dbReference>
<dbReference type="RefSeq" id="WP_183365370.1">
    <property type="nucleotide sequence ID" value="NZ_JACIEZ010000002.1"/>
</dbReference>
<feature type="compositionally biased region" description="Basic and acidic residues" evidence="8">
    <location>
        <begin position="86"/>
        <end position="100"/>
    </location>
</feature>
<dbReference type="PROSITE" id="PS51123">
    <property type="entry name" value="OMPA_2"/>
    <property type="match status" value="1"/>
</dbReference>
<feature type="compositionally biased region" description="Polar residues" evidence="8">
    <location>
        <begin position="187"/>
        <end position="203"/>
    </location>
</feature>
<dbReference type="Proteomes" id="UP000528286">
    <property type="component" value="Unassembled WGS sequence"/>
</dbReference>
<dbReference type="InterPro" id="IPR050330">
    <property type="entry name" value="Bact_OuterMem_StrucFunc"/>
</dbReference>
<dbReference type="InterPro" id="IPR036737">
    <property type="entry name" value="OmpA-like_sf"/>
</dbReference>
<evidence type="ECO:0000256" key="3">
    <source>
        <dbReference type="ARBA" id="ARBA00022475"/>
    </source>
</evidence>
<evidence type="ECO:0000259" key="10">
    <source>
        <dbReference type="PROSITE" id="PS51123"/>
    </source>
</evidence>
<evidence type="ECO:0000256" key="6">
    <source>
        <dbReference type="ARBA" id="ARBA00023136"/>
    </source>
</evidence>
<evidence type="ECO:0000256" key="8">
    <source>
        <dbReference type="SAM" id="MobiDB-lite"/>
    </source>
</evidence>
<name>A0A7W6NKB4_9HYPH</name>
<dbReference type="NCBIfam" id="NF004651">
    <property type="entry name" value="PRK05996.1"/>
    <property type="match status" value="1"/>
</dbReference>
<evidence type="ECO:0000256" key="1">
    <source>
        <dbReference type="ARBA" id="ARBA00004162"/>
    </source>
</evidence>
<evidence type="ECO:0000256" key="7">
    <source>
        <dbReference type="PROSITE-ProRule" id="PRU00473"/>
    </source>
</evidence>
<accession>A0A7W6NKB4</accession>
<keyword evidence="4 9" id="KW-0812">Transmembrane</keyword>
<evidence type="ECO:0000256" key="2">
    <source>
        <dbReference type="ARBA" id="ARBA00008914"/>
    </source>
</evidence>
<comment type="similarity">
    <text evidence="2">Belongs to the MotB family.</text>
</comment>
<dbReference type="Gene3D" id="3.30.1330.60">
    <property type="entry name" value="OmpA-like domain"/>
    <property type="match status" value="1"/>
</dbReference>
<dbReference type="GO" id="GO:0005886">
    <property type="term" value="C:plasma membrane"/>
    <property type="evidence" value="ECO:0007669"/>
    <property type="project" value="UniProtKB-SubCell"/>
</dbReference>
<dbReference type="SUPFAM" id="SSF103088">
    <property type="entry name" value="OmpA-like"/>
    <property type="match status" value="1"/>
</dbReference>
<gene>
    <name evidence="11" type="ORF">GGR23_001309</name>
</gene>
<keyword evidence="6 7" id="KW-0472">Membrane</keyword>
<dbReference type="InterPro" id="IPR006665">
    <property type="entry name" value="OmpA-like"/>
</dbReference>
<feature type="region of interest" description="Disordered" evidence="8">
    <location>
        <begin position="156"/>
        <end position="274"/>
    </location>
</feature>
<comment type="subcellular location">
    <subcellularLocation>
        <location evidence="1">Cell membrane</location>
        <topology evidence="1">Single-pass membrane protein</topology>
    </subcellularLocation>
</comment>
<dbReference type="AlphaFoldDB" id="A0A7W6NKB4"/>
<dbReference type="Pfam" id="PF00691">
    <property type="entry name" value="OmpA"/>
    <property type="match status" value="1"/>
</dbReference>
<feature type="region of interest" description="Disordered" evidence="8">
    <location>
        <begin position="79"/>
        <end position="129"/>
    </location>
</feature>
<proteinExistence type="inferred from homology"/>
<evidence type="ECO:0000256" key="5">
    <source>
        <dbReference type="ARBA" id="ARBA00022989"/>
    </source>
</evidence>
<feature type="domain" description="OmpA-like" evidence="10">
    <location>
        <begin position="305"/>
        <end position="423"/>
    </location>
</feature>
<comment type="caution">
    <text evidence="11">The sequence shown here is derived from an EMBL/GenBank/DDBJ whole genome shotgun (WGS) entry which is preliminary data.</text>
</comment>
<sequence>MSEGENHHHGKNEILIIKRHGGGHDDGHHGGAWKIAYADFMTAMMAFFLVMWLVNAANEETKASVASYFNPIKLTDETPAQKGLKKPTEQAEGEQKKDKSQSTQEQPKDGAAAATGEDQSSSAGDQKNYSEADYFENPYSVLAEIAQEVGQQANVSVKGEGGAANSGPATGASGGEAYRDPFDPDFWTQQVEVTGKDQSTSEATPKVAQDDKAEQSQQVQEQASLEAPAEDAVQNPPVPAARPADKAEQADKTKSEDKTKTEDKTADPVEAKKADELKQAIEKELTGVPGKLAEGLVVTPSEGGMLVSISDQVTSQMFNVGSAVPSRELVLAMEKIGKVLQERPGEIVIRGHTDGRQFKGGRNDNWQLSTARAQSAYFMLVRGGLDEKRVQQISGFADRRLKDAANPLDDANRRIEILIKADKG</sequence>
<keyword evidence="12" id="KW-1185">Reference proteome</keyword>
<evidence type="ECO:0000256" key="4">
    <source>
        <dbReference type="ARBA" id="ARBA00022692"/>
    </source>
</evidence>
<organism evidence="11 12">
    <name type="scientific">Gellertiella hungarica</name>
    <dbReference type="NCBI Taxonomy" id="1572859"/>
    <lineage>
        <taxon>Bacteria</taxon>
        <taxon>Pseudomonadati</taxon>
        <taxon>Pseudomonadota</taxon>
        <taxon>Alphaproteobacteria</taxon>
        <taxon>Hyphomicrobiales</taxon>
        <taxon>Rhizobiaceae</taxon>
        <taxon>Gellertiella</taxon>
    </lineage>
</organism>
<dbReference type="CDD" id="cd07185">
    <property type="entry name" value="OmpA_C-like"/>
    <property type="match status" value="1"/>
</dbReference>
<evidence type="ECO:0000313" key="11">
    <source>
        <dbReference type="EMBL" id="MBB4064132.1"/>
    </source>
</evidence>
<dbReference type="PANTHER" id="PTHR30329">
    <property type="entry name" value="STATOR ELEMENT OF FLAGELLAR MOTOR COMPLEX"/>
    <property type="match status" value="1"/>
</dbReference>
<evidence type="ECO:0000256" key="9">
    <source>
        <dbReference type="SAM" id="Phobius"/>
    </source>
</evidence>
<dbReference type="Pfam" id="PF13677">
    <property type="entry name" value="MotB_plug"/>
    <property type="match status" value="1"/>
</dbReference>
<feature type="compositionally biased region" description="Polar residues" evidence="8">
    <location>
        <begin position="117"/>
        <end position="129"/>
    </location>
</feature>
<feature type="compositionally biased region" description="Low complexity" evidence="8">
    <location>
        <begin position="215"/>
        <end position="227"/>
    </location>
</feature>